<gene>
    <name evidence="3" type="ORF">BRAA03T15308Z</name>
    <name evidence="1" type="ORF">BRAPAZ1V2_A03P63920.2</name>
    <name evidence="2" type="ORF">BRAPAZ1V2_A03P63960.2</name>
</gene>
<evidence type="ECO:0000313" key="3">
    <source>
        <dbReference type="EMBL" id="VDC84090.1"/>
    </source>
</evidence>
<dbReference type="Proteomes" id="UP000694005">
    <property type="component" value="Chromosome A03"/>
</dbReference>
<name>A0A3P6AFZ2_BRACM</name>
<dbReference type="EMBL" id="LR031572">
    <property type="protein sequence ID" value="VDC84090.1"/>
    <property type="molecule type" value="Genomic_DNA"/>
</dbReference>
<protein>
    <submittedName>
        <fullName evidence="1">Uncharacterized protein</fullName>
    </submittedName>
</protein>
<proteinExistence type="predicted"/>
<sequence length="125" mass="14121">MSLTLDLVSFVESKGGKFVLRIEDTDLEISKRSCCSSRGLVLIVMKVLGLVETLVLTRQSERNALYFNSVMDVRQFLLDAPETCYFTHYELLFLLYTKNVLDGFDDEVVEEKGGKDGELLADAIE</sequence>
<reference evidence="3" key="1">
    <citation type="submission" date="2018-11" db="EMBL/GenBank/DDBJ databases">
        <authorList>
            <consortium name="Genoscope - CEA"/>
            <person name="William W."/>
        </authorList>
    </citation>
    <scope>NUCLEOTIDE SEQUENCE</scope>
</reference>
<dbReference type="EMBL" id="LS974619">
    <property type="protein sequence ID" value="CAG7885053.1"/>
    <property type="molecule type" value="Genomic_DNA"/>
</dbReference>
<accession>A0A3P6AFZ2</accession>
<dbReference type="AlphaFoldDB" id="A0A3P6AFZ2"/>
<dbReference type="Gramene" id="A03p63960.2_BraZ1">
    <property type="protein sequence ID" value="A03p63960.2_BraZ1.CDS"/>
    <property type="gene ID" value="A03g63960.2_BraZ1"/>
</dbReference>
<evidence type="ECO:0000313" key="1">
    <source>
        <dbReference type="EMBL" id="CAG7885049.1"/>
    </source>
</evidence>
<organism evidence="3">
    <name type="scientific">Brassica campestris</name>
    <name type="common">Field mustard</name>
    <dbReference type="NCBI Taxonomy" id="3711"/>
    <lineage>
        <taxon>Eukaryota</taxon>
        <taxon>Viridiplantae</taxon>
        <taxon>Streptophyta</taxon>
        <taxon>Embryophyta</taxon>
        <taxon>Tracheophyta</taxon>
        <taxon>Spermatophyta</taxon>
        <taxon>Magnoliopsida</taxon>
        <taxon>eudicotyledons</taxon>
        <taxon>Gunneridae</taxon>
        <taxon>Pentapetalae</taxon>
        <taxon>rosids</taxon>
        <taxon>malvids</taxon>
        <taxon>Brassicales</taxon>
        <taxon>Brassicaceae</taxon>
        <taxon>Brassiceae</taxon>
        <taxon>Brassica</taxon>
    </lineage>
</organism>
<dbReference type="Gramene" id="A03p63920.2_BraZ1">
    <property type="protein sequence ID" value="A03p63920.2_BraZ1.CDS"/>
    <property type="gene ID" value="A03g63920.2_BraZ1"/>
</dbReference>
<dbReference type="EMBL" id="LS974619">
    <property type="protein sequence ID" value="CAG7885049.1"/>
    <property type="molecule type" value="Genomic_DNA"/>
</dbReference>
<evidence type="ECO:0000313" key="2">
    <source>
        <dbReference type="EMBL" id="CAG7885053.1"/>
    </source>
</evidence>